<reference evidence="1" key="1">
    <citation type="journal article" date="2012" name="Science">
        <title>Fermentation, hydrogen, and sulfur metabolism in multiple uncultivated bacterial phyla.</title>
        <authorList>
            <person name="Wrighton K.C."/>
            <person name="Thomas B.C."/>
            <person name="Sharon I."/>
            <person name="Miller C.S."/>
            <person name="Castelle C.J."/>
            <person name="VerBerkmoes N.C."/>
            <person name="Wilkins M.J."/>
            <person name="Hettich R.L."/>
            <person name="Lipton M.S."/>
            <person name="Williams K.H."/>
            <person name="Long P.E."/>
            <person name="Banfield J.F."/>
        </authorList>
    </citation>
    <scope>NUCLEOTIDE SEQUENCE [LARGE SCALE GENOMIC DNA]</scope>
</reference>
<gene>
    <name evidence="1" type="ORF">ACD_3C00071G0006</name>
</gene>
<accession>K2FB53</accession>
<name>K2FB53_9BACT</name>
<evidence type="ECO:0000313" key="1">
    <source>
        <dbReference type="EMBL" id="EKE28356.1"/>
    </source>
</evidence>
<protein>
    <submittedName>
        <fullName evidence="1">Uncharacterized protein</fullName>
    </submittedName>
</protein>
<proteinExistence type="predicted"/>
<dbReference type="AlphaFoldDB" id="K2FB53"/>
<sequence length="76" mass="8712">MEAILLALESTKKAWKHIPRVLPWRRCTWSGVFRPVCCIMEPTGGFEPPTSPLPWVRSTSWAMAAFVRTESPRIEN</sequence>
<dbReference type="EMBL" id="AMFJ01000345">
    <property type="protein sequence ID" value="EKE28356.1"/>
    <property type="molecule type" value="Genomic_DNA"/>
</dbReference>
<organism evidence="1">
    <name type="scientific">uncultured bacterium</name>
    <name type="common">gcode 4</name>
    <dbReference type="NCBI Taxonomy" id="1234023"/>
    <lineage>
        <taxon>Bacteria</taxon>
        <taxon>environmental samples</taxon>
    </lineage>
</organism>
<comment type="caution">
    <text evidence="1">The sequence shown here is derived from an EMBL/GenBank/DDBJ whole genome shotgun (WGS) entry which is preliminary data.</text>
</comment>